<evidence type="ECO:0000256" key="2">
    <source>
        <dbReference type="ARBA" id="ARBA00022723"/>
    </source>
</evidence>
<dbReference type="Pfam" id="PF14226">
    <property type="entry name" value="DIOX_N"/>
    <property type="match status" value="1"/>
</dbReference>
<gene>
    <name evidence="8" type="ORF">T459_10486</name>
</gene>
<keyword evidence="9" id="KW-1185">Reference proteome</keyword>
<reference evidence="8 9" key="1">
    <citation type="journal article" date="2014" name="Nat. Genet.">
        <title>Genome sequence of the hot pepper provides insights into the evolution of pungency in Capsicum species.</title>
        <authorList>
            <person name="Kim S."/>
            <person name="Park M."/>
            <person name="Yeom S.I."/>
            <person name="Kim Y.M."/>
            <person name="Lee J.M."/>
            <person name="Lee H.A."/>
            <person name="Seo E."/>
            <person name="Choi J."/>
            <person name="Cheong K."/>
            <person name="Kim K.T."/>
            <person name="Jung K."/>
            <person name="Lee G.W."/>
            <person name="Oh S.K."/>
            <person name="Bae C."/>
            <person name="Kim S.B."/>
            <person name="Lee H.Y."/>
            <person name="Kim S.Y."/>
            <person name="Kim M.S."/>
            <person name="Kang B.C."/>
            <person name="Jo Y.D."/>
            <person name="Yang H.B."/>
            <person name="Jeong H.J."/>
            <person name="Kang W.H."/>
            <person name="Kwon J.K."/>
            <person name="Shin C."/>
            <person name="Lim J.Y."/>
            <person name="Park J.H."/>
            <person name="Huh J.H."/>
            <person name="Kim J.S."/>
            <person name="Kim B.D."/>
            <person name="Cohen O."/>
            <person name="Paran I."/>
            <person name="Suh M.C."/>
            <person name="Lee S.B."/>
            <person name="Kim Y.K."/>
            <person name="Shin Y."/>
            <person name="Noh S.J."/>
            <person name="Park J."/>
            <person name="Seo Y.S."/>
            <person name="Kwon S.Y."/>
            <person name="Kim H.A."/>
            <person name="Park J.M."/>
            <person name="Kim H.J."/>
            <person name="Choi S.B."/>
            <person name="Bosland P.W."/>
            <person name="Reeves G."/>
            <person name="Jo S.H."/>
            <person name="Lee B.W."/>
            <person name="Cho H.T."/>
            <person name="Choi H.S."/>
            <person name="Lee M.S."/>
            <person name="Yu Y."/>
            <person name="Do Choi Y."/>
            <person name="Park B.S."/>
            <person name="van Deynze A."/>
            <person name="Ashrafi H."/>
            <person name="Hill T."/>
            <person name="Kim W.T."/>
            <person name="Pai H.S."/>
            <person name="Ahn H.K."/>
            <person name="Yeam I."/>
            <person name="Giovannoni J.J."/>
            <person name="Rose J.K."/>
            <person name="Sorensen I."/>
            <person name="Lee S.J."/>
            <person name="Kim R.W."/>
            <person name="Choi I.Y."/>
            <person name="Choi B.S."/>
            <person name="Lim J.S."/>
            <person name="Lee Y.H."/>
            <person name="Choi D."/>
        </authorList>
    </citation>
    <scope>NUCLEOTIDE SEQUENCE [LARGE SCALE GENOMIC DNA]</scope>
    <source>
        <strain evidence="9">cv. CM334</strain>
    </source>
</reference>
<comment type="caution">
    <text evidence="8">The sequence shown here is derived from an EMBL/GenBank/DDBJ whole genome shotgun (WGS) entry which is preliminary data.</text>
</comment>
<evidence type="ECO:0000256" key="3">
    <source>
        <dbReference type="ARBA" id="ARBA00022896"/>
    </source>
</evidence>
<accession>A0A2G3A2G0</accession>
<dbReference type="GO" id="GO:0016706">
    <property type="term" value="F:2-oxoglutarate-dependent dioxygenase activity"/>
    <property type="evidence" value="ECO:0007669"/>
    <property type="project" value="UniProtKB-ARBA"/>
</dbReference>
<dbReference type="Gramene" id="PHT88380">
    <property type="protein sequence ID" value="PHT88380"/>
    <property type="gene ID" value="T459_10486"/>
</dbReference>
<dbReference type="GO" id="GO:0002238">
    <property type="term" value="P:response to molecule of fungal origin"/>
    <property type="evidence" value="ECO:0007669"/>
    <property type="project" value="UniProtKB-ARBA"/>
</dbReference>
<evidence type="ECO:0000256" key="6">
    <source>
        <dbReference type="RuleBase" id="RU003682"/>
    </source>
</evidence>
<evidence type="ECO:0000256" key="4">
    <source>
        <dbReference type="ARBA" id="ARBA00023002"/>
    </source>
</evidence>
<feature type="domain" description="Fe2OG dioxygenase" evidence="7">
    <location>
        <begin position="221"/>
        <end position="341"/>
    </location>
</feature>
<dbReference type="Proteomes" id="UP000222542">
    <property type="component" value="Unassembled WGS sequence"/>
</dbReference>
<protein>
    <recommendedName>
        <fullName evidence="7">Fe2OG dioxygenase domain-containing protein</fullName>
    </recommendedName>
</protein>
<dbReference type="PANTHER" id="PTHR10209">
    <property type="entry name" value="OXIDOREDUCTASE, 2OG-FE II OXYGENASE FAMILY PROTEIN"/>
    <property type="match status" value="1"/>
</dbReference>
<dbReference type="PANTHER" id="PTHR10209:SF731">
    <property type="entry name" value="FE2OG DIOXYGENASE DOMAIN-CONTAINING PROTEIN"/>
    <property type="match status" value="1"/>
</dbReference>
<dbReference type="Pfam" id="PF03171">
    <property type="entry name" value="2OG-FeII_Oxy"/>
    <property type="match status" value="2"/>
</dbReference>
<keyword evidence="3" id="KW-0847">Vitamin C</keyword>
<comment type="similarity">
    <text evidence="1 6">Belongs to the iron/ascorbate-dependent oxidoreductase family.</text>
</comment>
<organism evidence="8 9">
    <name type="scientific">Capsicum annuum</name>
    <name type="common">Capsicum pepper</name>
    <dbReference type="NCBI Taxonomy" id="4072"/>
    <lineage>
        <taxon>Eukaryota</taxon>
        <taxon>Viridiplantae</taxon>
        <taxon>Streptophyta</taxon>
        <taxon>Embryophyta</taxon>
        <taxon>Tracheophyta</taxon>
        <taxon>Spermatophyta</taxon>
        <taxon>Magnoliopsida</taxon>
        <taxon>eudicotyledons</taxon>
        <taxon>Gunneridae</taxon>
        <taxon>Pentapetalae</taxon>
        <taxon>asterids</taxon>
        <taxon>lamiids</taxon>
        <taxon>Solanales</taxon>
        <taxon>Solanaceae</taxon>
        <taxon>Solanoideae</taxon>
        <taxon>Capsiceae</taxon>
        <taxon>Capsicum</taxon>
    </lineage>
</organism>
<dbReference type="Pfam" id="PF07727">
    <property type="entry name" value="RVT_2"/>
    <property type="match status" value="1"/>
</dbReference>
<dbReference type="GO" id="GO:0031418">
    <property type="term" value="F:L-ascorbic acid binding"/>
    <property type="evidence" value="ECO:0007669"/>
    <property type="project" value="UniProtKB-KW"/>
</dbReference>
<dbReference type="STRING" id="4072.A0A2G3A2G0"/>
<dbReference type="InterPro" id="IPR005123">
    <property type="entry name" value="Oxoglu/Fe-dep_dioxygenase_dom"/>
</dbReference>
<keyword evidence="5 6" id="KW-0408">Iron</keyword>
<keyword evidence="2 6" id="KW-0479">Metal-binding</keyword>
<dbReference type="EMBL" id="AYRZ02000003">
    <property type="protein sequence ID" value="PHT88380.1"/>
    <property type="molecule type" value="Genomic_DNA"/>
</dbReference>
<dbReference type="InterPro" id="IPR026992">
    <property type="entry name" value="DIOX_N"/>
</dbReference>
<evidence type="ECO:0000313" key="9">
    <source>
        <dbReference type="Proteomes" id="UP000222542"/>
    </source>
</evidence>
<evidence type="ECO:0000256" key="1">
    <source>
        <dbReference type="ARBA" id="ARBA00008056"/>
    </source>
</evidence>
<dbReference type="AlphaFoldDB" id="A0A2G3A2G0"/>
<dbReference type="Gene3D" id="2.60.120.330">
    <property type="entry name" value="B-lactam Antibiotic, Isopenicillin N Synthase, Chain"/>
    <property type="match status" value="2"/>
</dbReference>
<evidence type="ECO:0000256" key="5">
    <source>
        <dbReference type="ARBA" id="ARBA00023004"/>
    </source>
</evidence>
<dbReference type="GO" id="GO:0046872">
    <property type="term" value="F:metal ion binding"/>
    <property type="evidence" value="ECO:0007669"/>
    <property type="project" value="UniProtKB-KW"/>
</dbReference>
<proteinExistence type="inferred from homology"/>
<evidence type="ECO:0000259" key="7">
    <source>
        <dbReference type="PROSITE" id="PS51471"/>
    </source>
</evidence>
<dbReference type="InterPro" id="IPR027443">
    <property type="entry name" value="IPNS-like_sf"/>
</dbReference>
<reference evidence="8 9" key="2">
    <citation type="journal article" date="2017" name="Genome Biol.">
        <title>New reference genome sequences of hot pepper reveal the massive evolution of plant disease-resistance genes by retroduplication.</title>
        <authorList>
            <person name="Kim S."/>
            <person name="Park J."/>
            <person name="Yeom S.I."/>
            <person name="Kim Y.M."/>
            <person name="Seo E."/>
            <person name="Kim K.T."/>
            <person name="Kim M.S."/>
            <person name="Lee J.M."/>
            <person name="Cheong K."/>
            <person name="Shin H.S."/>
            <person name="Kim S.B."/>
            <person name="Han K."/>
            <person name="Lee J."/>
            <person name="Park M."/>
            <person name="Lee H.A."/>
            <person name="Lee H.Y."/>
            <person name="Lee Y."/>
            <person name="Oh S."/>
            <person name="Lee J.H."/>
            <person name="Choi E."/>
            <person name="Choi E."/>
            <person name="Lee S.E."/>
            <person name="Jeon J."/>
            <person name="Kim H."/>
            <person name="Choi G."/>
            <person name="Song H."/>
            <person name="Lee J."/>
            <person name="Lee S.C."/>
            <person name="Kwon J.K."/>
            <person name="Lee H.Y."/>
            <person name="Koo N."/>
            <person name="Hong Y."/>
            <person name="Kim R.W."/>
            <person name="Kang W.H."/>
            <person name="Huh J.H."/>
            <person name="Kang B.C."/>
            <person name="Yang T.J."/>
            <person name="Lee Y.H."/>
            <person name="Bennetzen J.L."/>
            <person name="Choi D."/>
        </authorList>
    </citation>
    <scope>NUCLEOTIDE SEQUENCE [LARGE SCALE GENOMIC DNA]</scope>
    <source>
        <strain evidence="9">cv. CM334</strain>
    </source>
</reference>
<sequence length="420" mass="48137">MRTQHRKPTHEDPGCFTIVYQDEVGVLQVHKDDQWIPLVPSKDKLVVNIGDVIQRLRTTLRVKRIKENIMASLDIPTIDFSLFFSSEENVEGKKKVMEQMGEACSNYGFFQIANHGIPLDLLSRTMDMYKTFFACSDEEKLLVPDSYFKSTQSSAETYEHLAYRLSSSGFPVCPKNPPHFKQVLDEMVSHFIKLGVVLEGIISEYLGLPPKFLSNYKNDQSRDALIGLHYFPATEAENTGKPAHEDLGFFTILYQDEVGGLQVHKDDQWIPIAPGKDKLVVNIGDVIQFEVNWSTYPKNTVIESDNAEFFENIYPYKTRHEQSSGGSKRPRDEPSSKWIFKRKMKADGTIDKYKARLVVKGFKQKEGLDYFDTYSPVTRITSIRMLIALAAVYDLQIHQMDVKTAFLNGDLEEEIYMEQP</sequence>
<name>A0A2G3A2G0_CAPAN</name>
<dbReference type="SUPFAM" id="SSF51197">
    <property type="entry name" value="Clavaminate synthase-like"/>
    <property type="match status" value="2"/>
</dbReference>
<keyword evidence="4 6" id="KW-0560">Oxidoreductase</keyword>
<dbReference type="PROSITE" id="PS51471">
    <property type="entry name" value="FE2OG_OXY"/>
    <property type="match status" value="1"/>
</dbReference>
<dbReference type="InterPro" id="IPR044861">
    <property type="entry name" value="IPNS-like_FE2OG_OXY"/>
</dbReference>
<evidence type="ECO:0000313" key="8">
    <source>
        <dbReference type="EMBL" id="PHT88380.1"/>
    </source>
</evidence>
<dbReference type="InterPro" id="IPR013103">
    <property type="entry name" value="RVT_2"/>
</dbReference>
<dbReference type="GO" id="GO:0009805">
    <property type="term" value="P:coumarin biosynthetic process"/>
    <property type="evidence" value="ECO:0007669"/>
    <property type="project" value="UniProtKB-ARBA"/>
</dbReference>